<dbReference type="RefSeq" id="YP_009205509.1">
    <property type="nucleotide sequence ID" value="NC_028878.1"/>
</dbReference>
<sequence length="71" mass="8090">MTANTALLSDEPDRLLVTRPEAARILGLSVPEIDRLRHKGKLLAKKHGSKVLFPMKELERFANDLPWELDQ</sequence>
<dbReference type="GeneID" id="26632149"/>
<reference evidence="2 3" key="1">
    <citation type="submission" date="2015-08" db="EMBL/GenBank/DDBJ databases">
        <authorList>
            <person name="Clarke R.M."/>
            <person name="Taylor B.J."/>
            <person name="Thorniley A.J."/>
            <person name="Dasenko M.A."/>
            <person name="Denver D.R."/>
            <person name="Garcia-Ruiz H."/>
            <person name="Hoyer J.S."/>
            <person name="Jogdeo S."/>
            <person name="Sullivan C.M."/>
            <person name="Peterson M.R."/>
            <person name="Rowley E.R."/>
            <person name="Schnitzler C.E."/>
            <person name="Vining K.J."/>
            <person name="Almabruk K.H."/>
            <person name="Banawas S."/>
            <person name="Beatty C."/>
            <person name="Bullock C.J."/>
            <person name="Cappellazzi J.E."/>
            <person name="Chagani S.E."/>
            <person name="Chatterjee P."/>
            <person name="Cram E.D."/>
            <person name="Elorriaga M.E."/>
            <person name="Esser M."/>
            <person name="Fellows E.J."/>
            <person name="Garcia G.R."/>
            <person name="Gullaba J.M."/>
            <person name="Kinsley M.A."/>
            <person name="Luo F."/>
            <person name="McGinnis M."/>
            <person name="Paquette C.E."/>
            <person name="Reddekopp R.L."/>
            <person name="Rosen K.L."/>
            <person name="Sahlfeld L.M."/>
            <person name="Vondras A.M."/>
            <person name="Wang J.X."/>
            <person name="Weiss E.S."/>
            <person name="Wernick R."/>
            <person name="Abuelizz H.A."/>
            <person name="Amaro Y."/>
            <person name="Archer C.L."/>
            <person name="Basu A."/>
            <person name="Bellinger M.R."/>
            <person name="Johnson S.F."/>
            <person name="Kitchen S.A."/>
            <person name="Li M."/>
            <person name="Morey-Castro K.E."/>
            <person name="Lavalleur H.J."/>
            <person name="Rangel L.J."/>
            <person name="Ree J.F."/>
            <person name="Shay S.D."/>
            <person name="Sheng Y."/>
            <person name="Smyth J.C."/>
            <person name="Stamm E.A."/>
            <person name="Taylor C.R."/>
            <person name="Vining O.B."/>
            <person name="Wanzeck K.M."/>
            <person name="Watson G."/>
            <person name="Bruck A.J."/>
            <person name="Anders K.R."/>
            <person name="Bradley K.W."/>
            <person name="Asai D.J."/>
            <person name="Bowman C.A."/>
            <person name="Russell D.A."/>
            <person name="Pope W.H."/>
            <person name="Jacobs-Sera D."/>
            <person name="Hendrix R.W."/>
            <person name="Hatfull G.F."/>
        </authorList>
    </citation>
    <scope>NUCLEOTIDE SEQUENCE [LARGE SCALE GENOMIC DNA]</scope>
</reference>
<keyword evidence="3" id="KW-1185">Reference proteome</keyword>
<organism evidence="2 3">
    <name type="scientific">Mycobacterium phage Archie</name>
    <dbReference type="NCBI Taxonomy" id="1718599"/>
    <lineage>
        <taxon>Viruses</taxon>
        <taxon>Duplodnaviria</taxon>
        <taxon>Heunggongvirae</taxon>
        <taxon>Uroviricota</taxon>
        <taxon>Caudoviricetes</taxon>
        <taxon>Vilmaviridae</taxon>
        <taxon>Lclasvirinae</taxon>
        <taxon>Faithunavirus</taxon>
        <taxon>Faithunavirus archie</taxon>
    </lineage>
</organism>
<dbReference type="SUPFAM" id="SSF46955">
    <property type="entry name" value="Putative DNA-binding domain"/>
    <property type="match status" value="1"/>
</dbReference>
<dbReference type="EMBL" id="KT591489">
    <property type="protein sequence ID" value="ALF00348.1"/>
    <property type="molecule type" value="Genomic_DNA"/>
</dbReference>
<name>A0A0M4QZT9_9CAUD</name>
<dbReference type="Pfam" id="PF12728">
    <property type="entry name" value="HTH_17"/>
    <property type="match status" value="1"/>
</dbReference>
<dbReference type="InterPro" id="IPR009061">
    <property type="entry name" value="DNA-bd_dom_put_sf"/>
</dbReference>
<dbReference type="Proteomes" id="UP000201697">
    <property type="component" value="Segment"/>
</dbReference>
<dbReference type="OrthoDB" id="22712at10239"/>
<gene>
    <name evidence="2" type="ORF">SEA_ARCHIE_42</name>
</gene>
<feature type="domain" description="Helix-turn-helix" evidence="1">
    <location>
        <begin position="17"/>
        <end position="63"/>
    </location>
</feature>
<dbReference type="InterPro" id="IPR041657">
    <property type="entry name" value="HTH_17"/>
</dbReference>
<proteinExistence type="predicted"/>
<evidence type="ECO:0000313" key="3">
    <source>
        <dbReference type="Proteomes" id="UP000201697"/>
    </source>
</evidence>
<dbReference type="KEGG" id="vg:26632149"/>
<accession>A0A0M4QZT9</accession>
<evidence type="ECO:0000313" key="2">
    <source>
        <dbReference type="EMBL" id="ALF00348.1"/>
    </source>
</evidence>
<protein>
    <submittedName>
        <fullName evidence="2">Excise</fullName>
    </submittedName>
</protein>
<evidence type="ECO:0000259" key="1">
    <source>
        <dbReference type="Pfam" id="PF12728"/>
    </source>
</evidence>